<evidence type="ECO:0000313" key="4">
    <source>
        <dbReference type="EMBL" id="AAM00393.1"/>
    </source>
</evidence>
<dbReference type="Pfam" id="PF13751">
    <property type="entry name" value="DDE_Tnp_1_6"/>
    <property type="match status" value="1"/>
</dbReference>
<dbReference type="Pfam" id="PF01609">
    <property type="entry name" value="DDE_Tnp_1"/>
    <property type="match status" value="1"/>
</dbReference>
<name>Q8RPP2_LEGPN</name>
<accession>Q8RPP2</accession>
<dbReference type="PANTHER" id="PTHR35604:SF2">
    <property type="entry name" value="TRANSPOSASE INSH FOR INSERTION SEQUENCE ELEMENT IS5A-RELATED"/>
    <property type="match status" value="1"/>
</dbReference>
<evidence type="ECO:0000259" key="2">
    <source>
        <dbReference type="Pfam" id="PF05598"/>
    </source>
</evidence>
<dbReference type="InterPro" id="IPR008490">
    <property type="entry name" value="Transposase_InsH_N"/>
</dbReference>
<feature type="domain" description="Transposase DDE" evidence="3">
    <location>
        <begin position="404"/>
        <end position="482"/>
    </location>
</feature>
<proteinExistence type="predicted"/>
<evidence type="ECO:0000259" key="1">
    <source>
        <dbReference type="Pfam" id="PF01609"/>
    </source>
</evidence>
<sequence>MIKQENWIYPIELSKKEEKICSKLKQNGKLFIFLRKNRHLIFTADISQKLLSMYADYPRGKPLISPTLLAMVSILQAYEQLSDSSAVLETMFDQRWQMVLGCLGAEESIFSQGTLCDFRHRLVKHNLDTMLLEQTVEVAKEVGGFCYKQLRIALDSAPLEGAGRVEDTFNLIGHALELVVDCAAQIKQVDEIEIIKEAGTYLIGRSSIKAALDIDWSDIQEKQKAINTLLKDVEALQRWLSGQSDSLINNQYLKEALSLLDTVLNQNIEPDPDGGSKIIRGVSTDRRISISDSDMRHGRKSSSRTINGFKQHIAIDLDHKLILATSVRPANEPEHEASQWLKPKVEKYGEVASKSIDRGYLSASWTAELFSQGKKIIAKPWNPATHGKYGKKDFIIDLQNSMVICPAGKQQKITGKPGSLMAKFSAKLCGACPIKNKCSDSKTGRVIQIHDQEKMLQALKYYVTSPEGRQEARERVKVEHALCDHL</sequence>
<organism evidence="4">
    <name type="scientific">Legionella pneumophila</name>
    <dbReference type="NCBI Taxonomy" id="446"/>
    <lineage>
        <taxon>Bacteria</taxon>
        <taxon>Pseudomonadati</taxon>
        <taxon>Pseudomonadota</taxon>
        <taxon>Gammaproteobacteria</taxon>
        <taxon>Legionellales</taxon>
        <taxon>Legionellaceae</taxon>
        <taxon>Legionella</taxon>
    </lineage>
</organism>
<evidence type="ECO:0000259" key="3">
    <source>
        <dbReference type="Pfam" id="PF13751"/>
    </source>
</evidence>
<feature type="domain" description="Transposase IS4-like" evidence="1">
    <location>
        <begin position="293"/>
        <end position="380"/>
    </location>
</feature>
<reference evidence="4" key="1">
    <citation type="journal article" date="2002" name="Infect. Immun.">
        <title>The cytochrome c maturation locus of Legionella pneumophila promotes iron assimilation and intracellular infection and contains a strain-specific insertion sequence element.</title>
        <authorList>
            <person name="Viswanathan V.K."/>
            <person name="Kurtz S."/>
            <person name="Pedersen L.L."/>
            <person name="Abu Kwaik Y."/>
            <person name="Krcmarik K."/>
            <person name="Mody S."/>
            <person name="Cianciotto N.P."/>
        </authorList>
    </citation>
    <scope>NUCLEOTIDE SEQUENCE</scope>
    <source>
        <strain evidence="4">130b</strain>
    </source>
</reference>
<protein>
    <submittedName>
        <fullName evidence="4">ISLp1</fullName>
    </submittedName>
</protein>
<dbReference type="InterPro" id="IPR025668">
    <property type="entry name" value="Tnp_DDE_dom"/>
</dbReference>
<dbReference type="GO" id="GO:0003677">
    <property type="term" value="F:DNA binding"/>
    <property type="evidence" value="ECO:0007669"/>
    <property type="project" value="InterPro"/>
</dbReference>
<dbReference type="GO" id="GO:0006313">
    <property type="term" value="P:DNA transposition"/>
    <property type="evidence" value="ECO:0007669"/>
    <property type="project" value="InterPro"/>
</dbReference>
<feature type="domain" description="Transposase InsH N-terminal" evidence="2">
    <location>
        <begin position="33"/>
        <end position="121"/>
    </location>
</feature>
<dbReference type="PANTHER" id="PTHR35604">
    <property type="entry name" value="TRANSPOSASE INSH FOR INSERTION SEQUENCE ELEMENT IS5A-RELATED"/>
    <property type="match status" value="1"/>
</dbReference>
<gene>
    <name evidence="4" type="primary">ISLp1</name>
</gene>
<dbReference type="Pfam" id="PF05598">
    <property type="entry name" value="DUF772"/>
    <property type="match status" value="1"/>
</dbReference>
<dbReference type="GO" id="GO:0004803">
    <property type="term" value="F:transposase activity"/>
    <property type="evidence" value="ECO:0007669"/>
    <property type="project" value="InterPro"/>
</dbReference>
<dbReference type="InterPro" id="IPR002559">
    <property type="entry name" value="Transposase_11"/>
</dbReference>
<dbReference type="EMBL" id="AF386079">
    <property type="protein sequence ID" value="AAM00393.1"/>
    <property type="molecule type" value="Genomic_DNA"/>
</dbReference>
<dbReference type="AlphaFoldDB" id="Q8RPP2"/>